<comment type="caution">
    <text evidence="2">The sequence shown here is derived from an EMBL/GenBank/DDBJ whole genome shotgun (WGS) entry which is preliminary data.</text>
</comment>
<feature type="domain" description="Transcriptional repressor PaaX-like C-terminal" evidence="1">
    <location>
        <begin position="176"/>
        <end position="257"/>
    </location>
</feature>
<accession>A0A0B2UB70</accession>
<proteinExistence type="predicted"/>
<dbReference type="Pfam" id="PF08223">
    <property type="entry name" value="PaaX_C"/>
    <property type="match status" value="1"/>
</dbReference>
<evidence type="ECO:0000259" key="1">
    <source>
        <dbReference type="Pfam" id="PF08223"/>
    </source>
</evidence>
<sequence>MKNTKINARHLIIDLFLSSAYPQLTIKQILIAAKIFNLSENGIRVATTRLLNEGMIESVERGIYQLSPSTKEWAKVILNRKNGIKQTKEWQQHYLAVFTGTLGRIDRAALKKRERALRQFGFKELETGIYIRPDNLAYSFEKTCEELVLAGLENEAKICVIQKFDSKSLQLIASLWDTQQLELNYKNYSQDIQQWLLKYEKLPLNDAAAQALLLGRETITLLMNDPLLPSPFVNEHARNQFAQNVQQLDSIGQKLWQKLYENELAH</sequence>
<gene>
    <name evidence="2" type="ORF">DH17_01210</name>
</gene>
<protein>
    <submittedName>
        <fullName evidence="2">PaaX family transcriptional regulator</fullName>
    </submittedName>
</protein>
<dbReference type="Proteomes" id="UP000031012">
    <property type="component" value="Unassembled WGS sequence"/>
</dbReference>
<dbReference type="PANTHER" id="PTHR30319">
    <property type="entry name" value="PHENYLACETIC ACID REGULATOR-RELATED TRANSCRIPTIONAL REPRESSOR"/>
    <property type="match status" value="1"/>
</dbReference>
<dbReference type="GO" id="GO:0006351">
    <property type="term" value="P:DNA-templated transcription"/>
    <property type="evidence" value="ECO:0007669"/>
    <property type="project" value="TreeGrafter"/>
</dbReference>
<dbReference type="InterPro" id="IPR036388">
    <property type="entry name" value="WH-like_DNA-bd_sf"/>
</dbReference>
<evidence type="ECO:0000313" key="3">
    <source>
        <dbReference type="Proteomes" id="UP000031012"/>
    </source>
</evidence>
<dbReference type="EMBL" id="JHQK01000010">
    <property type="protein sequence ID" value="KHN66653.1"/>
    <property type="molecule type" value="Genomic_DNA"/>
</dbReference>
<dbReference type="InterPro" id="IPR013225">
    <property type="entry name" value="PaaX_C"/>
</dbReference>
<name>A0A0B2UB70_9GAMM</name>
<dbReference type="Gene3D" id="1.10.10.10">
    <property type="entry name" value="Winged helix-like DNA-binding domain superfamily/Winged helix DNA-binding domain"/>
    <property type="match status" value="1"/>
</dbReference>
<dbReference type="Gene3D" id="3.30.70.2650">
    <property type="match status" value="1"/>
</dbReference>
<organism evidence="2 3">
    <name type="scientific">Acinetobacter oleivorans</name>
    <dbReference type="NCBI Taxonomy" id="1148157"/>
    <lineage>
        <taxon>Bacteria</taxon>
        <taxon>Pseudomonadati</taxon>
        <taxon>Pseudomonadota</taxon>
        <taxon>Gammaproteobacteria</taxon>
        <taxon>Moraxellales</taxon>
        <taxon>Moraxellaceae</taxon>
        <taxon>Acinetobacter</taxon>
    </lineage>
</organism>
<evidence type="ECO:0000313" key="2">
    <source>
        <dbReference type="EMBL" id="KHN66653.1"/>
    </source>
</evidence>
<reference evidence="2 3" key="1">
    <citation type="submission" date="2014-03" db="EMBL/GenBank/DDBJ databases">
        <title>Genome sequence of the diesel-degrader and plant-growth promoter Acinetobacter oleivorans PF-1 isolated from the roots of poplar tree.</title>
        <authorList>
            <person name="Gkorezis P."/>
            <person name="van Hamme J."/>
            <person name="Rineau F."/>
            <person name="Vangronsveld J."/>
            <person name="Francetti A."/>
        </authorList>
    </citation>
    <scope>NUCLEOTIDE SEQUENCE [LARGE SCALE GENOMIC DNA]</scope>
    <source>
        <strain evidence="2 3">PF1</strain>
    </source>
</reference>
<dbReference type="PANTHER" id="PTHR30319:SF1">
    <property type="entry name" value="TRANSCRIPTIONAL REPRESSOR PAAX"/>
    <property type="match status" value="1"/>
</dbReference>
<dbReference type="AlphaFoldDB" id="A0A0B2UB70"/>